<dbReference type="EMBL" id="FPBP01000007">
    <property type="protein sequence ID" value="SFU73988.1"/>
    <property type="molecule type" value="Genomic_DNA"/>
</dbReference>
<gene>
    <name evidence="2" type="ORF">SAMN04487955_107131</name>
</gene>
<evidence type="ECO:0000313" key="3">
    <source>
        <dbReference type="Proteomes" id="UP000198693"/>
    </source>
</evidence>
<organism evidence="2 3">
    <name type="scientific">Halomonas korlensis</name>
    <dbReference type="NCBI Taxonomy" id="463301"/>
    <lineage>
        <taxon>Bacteria</taxon>
        <taxon>Pseudomonadati</taxon>
        <taxon>Pseudomonadota</taxon>
        <taxon>Gammaproteobacteria</taxon>
        <taxon>Oceanospirillales</taxon>
        <taxon>Halomonadaceae</taxon>
        <taxon>Halomonas</taxon>
    </lineage>
</organism>
<dbReference type="AlphaFoldDB" id="A0A1I7IM52"/>
<dbReference type="RefSeq" id="WP_089795871.1">
    <property type="nucleotide sequence ID" value="NZ_FPBP01000007.1"/>
</dbReference>
<keyword evidence="3" id="KW-1185">Reference proteome</keyword>
<name>A0A1I7IM52_9GAMM</name>
<reference evidence="3" key="1">
    <citation type="submission" date="2016-10" db="EMBL/GenBank/DDBJ databases">
        <authorList>
            <person name="Varghese N."/>
            <person name="Submissions S."/>
        </authorList>
    </citation>
    <scope>NUCLEOTIDE SEQUENCE [LARGE SCALE GENOMIC DNA]</scope>
    <source>
        <strain evidence="3">CGMCC 1.6981</strain>
    </source>
</reference>
<dbReference type="SUPFAM" id="SSF54909">
    <property type="entry name" value="Dimeric alpha+beta barrel"/>
    <property type="match status" value="1"/>
</dbReference>
<accession>A0A1I7IM52</accession>
<dbReference type="Pfam" id="PF07045">
    <property type="entry name" value="DUF1330"/>
    <property type="match status" value="1"/>
</dbReference>
<dbReference type="Proteomes" id="UP000198693">
    <property type="component" value="Unassembled WGS sequence"/>
</dbReference>
<dbReference type="Gene3D" id="3.30.70.100">
    <property type="match status" value="1"/>
</dbReference>
<evidence type="ECO:0000259" key="1">
    <source>
        <dbReference type="Pfam" id="PF07045"/>
    </source>
</evidence>
<dbReference type="InterPro" id="IPR011008">
    <property type="entry name" value="Dimeric_a/b-barrel"/>
</dbReference>
<protein>
    <submittedName>
        <fullName evidence="2">Uncharacterized conserved protein, DUF1330 family</fullName>
    </submittedName>
</protein>
<feature type="domain" description="DUF1330" evidence="1">
    <location>
        <begin position="2"/>
        <end position="93"/>
    </location>
</feature>
<dbReference type="STRING" id="463301.SAMN04487955_107131"/>
<proteinExistence type="predicted"/>
<dbReference type="InterPro" id="IPR010753">
    <property type="entry name" value="DUF1330"/>
</dbReference>
<sequence>MSAYLVFNYRINDREAYDPYLAAVPSILEAHGAEILAADFESEGVEGDAGHVTVVLRFPSKEAAKGWYDSPEYQEIIALRLDNCDGLAVLANGVGS</sequence>
<dbReference type="PANTHER" id="PTHR41521:SF4">
    <property type="entry name" value="BLR0684 PROTEIN"/>
    <property type="match status" value="1"/>
</dbReference>
<dbReference type="PANTHER" id="PTHR41521">
    <property type="match status" value="1"/>
</dbReference>
<dbReference type="OrthoDB" id="9806380at2"/>
<evidence type="ECO:0000313" key="2">
    <source>
        <dbReference type="EMBL" id="SFU73988.1"/>
    </source>
</evidence>